<sequence>MAQIHEANKILDEAYLLRELGAKRRGSRAGTVDIVHLGLLDAGPAWKWIGGGKRTCLPPPASSQQQGSSSLPSVLAAGSVSAALDDLETSDSRGKLAAEMALPLIAQLNERLAEHADRSKPREERHLWMSSLSLSLGRSSATWFLSRVDSVNYSTVSTDSASLVVSLLSWVPPALAKQRCSTSSPTASPSVS</sequence>
<keyword evidence="2" id="KW-1185">Reference proteome</keyword>
<dbReference type="AlphaFoldDB" id="A0A8X7T138"/>
<dbReference type="Proteomes" id="UP000078113">
    <property type="component" value="Unassembled WGS sequence"/>
</dbReference>
<accession>A0A8X7T138</accession>
<reference evidence="1" key="2">
    <citation type="journal article" date="2019" name="IMA Fungus">
        <title>Genome sequencing and comparison of five Tilletia species to identify candidate genes for the detection of regulated species infecting wheat.</title>
        <authorList>
            <person name="Nguyen H.D.T."/>
            <person name="Sultana T."/>
            <person name="Kesanakurti P."/>
            <person name="Hambleton S."/>
        </authorList>
    </citation>
    <scope>NUCLEOTIDE SEQUENCE</scope>
    <source>
        <strain evidence="1">DAOMC 236422</strain>
    </source>
</reference>
<reference evidence="1" key="1">
    <citation type="submission" date="2016-04" db="EMBL/GenBank/DDBJ databases">
        <authorList>
            <person name="Nguyen H.D."/>
            <person name="Samba Siva P."/>
            <person name="Cullis J."/>
            <person name="Levesque C.A."/>
            <person name="Hambleton S."/>
        </authorList>
    </citation>
    <scope>NUCLEOTIDE SEQUENCE</scope>
    <source>
        <strain evidence="1">DAOMC 236422</strain>
    </source>
</reference>
<name>A0A8X7T138_9BASI</name>
<proteinExistence type="predicted"/>
<dbReference type="EMBL" id="LWDG02001043">
    <property type="protein sequence ID" value="KAE8261203.1"/>
    <property type="molecule type" value="Genomic_DNA"/>
</dbReference>
<evidence type="ECO:0000313" key="1">
    <source>
        <dbReference type="EMBL" id="KAE8261203.1"/>
    </source>
</evidence>
<gene>
    <name evidence="1" type="ORF">A4X09_0g7696</name>
</gene>
<feature type="non-terminal residue" evidence="1">
    <location>
        <position position="192"/>
    </location>
</feature>
<comment type="caution">
    <text evidence="1">The sequence shown here is derived from an EMBL/GenBank/DDBJ whole genome shotgun (WGS) entry which is preliminary data.</text>
</comment>
<protein>
    <submittedName>
        <fullName evidence="1">Uncharacterized protein</fullName>
    </submittedName>
</protein>
<organism evidence="1 2">
    <name type="scientific">Tilletia walkeri</name>
    <dbReference type="NCBI Taxonomy" id="117179"/>
    <lineage>
        <taxon>Eukaryota</taxon>
        <taxon>Fungi</taxon>
        <taxon>Dikarya</taxon>
        <taxon>Basidiomycota</taxon>
        <taxon>Ustilaginomycotina</taxon>
        <taxon>Exobasidiomycetes</taxon>
        <taxon>Tilletiales</taxon>
        <taxon>Tilletiaceae</taxon>
        <taxon>Tilletia</taxon>
    </lineage>
</organism>
<evidence type="ECO:0000313" key="2">
    <source>
        <dbReference type="Proteomes" id="UP000078113"/>
    </source>
</evidence>